<proteinExistence type="predicted"/>
<evidence type="ECO:0000313" key="2">
    <source>
        <dbReference type="Proteomes" id="UP000012099"/>
    </source>
</evidence>
<name>A0ABP2TDQ4_9LEPT</name>
<reference evidence="1 2" key="1">
    <citation type="submission" date="2013-01" db="EMBL/GenBank/DDBJ databases">
        <authorList>
            <person name="Harkins D.M."/>
            <person name="Durkin A.S."/>
            <person name="Brinkac L.M."/>
            <person name="Haft D.H."/>
            <person name="Selengut J.D."/>
            <person name="Sanka R."/>
            <person name="DePew J."/>
            <person name="Purushe J."/>
            <person name="Whelen A.C."/>
            <person name="Vinetz J.M."/>
            <person name="Sutton G.G."/>
            <person name="Nierman W.C."/>
            <person name="Fouts D.E."/>
        </authorList>
    </citation>
    <scope>NUCLEOTIDE SEQUENCE [LARGE SCALE GENOMIC DNA]</scope>
    <source>
        <strain evidence="1 2">2007001578</strain>
    </source>
</reference>
<keyword evidence="2" id="KW-1185">Reference proteome</keyword>
<comment type="caution">
    <text evidence="1">The sequence shown here is derived from an EMBL/GenBank/DDBJ whole genome shotgun (WGS) entry which is preliminary data.</text>
</comment>
<evidence type="ECO:0008006" key="3">
    <source>
        <dbReference type="Google" id="ProtNLM"/>
    </source>
</evidence>
<gene>
    <name evidence="1" type="ORF">LEP1GSC035_0309</name>
</gene>
<dbReference type="EMBL" id="AHMH02000058">
    <property type="protein sequence ID" value="EMN01178.1"/>
    <property type="molecule type" value="Genomic_DNA"/>
</dbReference>
<protein>
    <recommendedName>
        <fullName evidence="3">DNA primase</fullName>
    </recommendedName>
</protein>
<dbReference type="Proteomes" id="UP000012099">
    <property type="component" value="Unassembled WGS sequence"/>
</dbReference>
<organism evidence="1 2">
    <name type="scientific">Leptospira noguchii str. 2007001578</name>
    <dbReference type="NCBI Taxonomy" id="1049974"/>
    <lineage>
        <taxon>Bacteria</taxon>
        <taxon>Pseudomonadati</taxon>
        <taxon>Spirochaetota</taxon>
        <taxon>Spirochaetia</taxon>
        <taxon>Leptospirales</taxon>
        <taxon>Leptospiraceae</taxon>
        <taxon>Leptospira</taxon>
    </lineage>
</organism>
<evidence type="ECO:0000313" key="1">
    <source>
        <dbReference type="EMBL" id="EMN01178.1"/>
    </source>
</evidence>
<accession>A0ABP2TDQ4</accession>
<sequence>MDFERCGLVGERVNSLVGYLASITRRTENPLAVIIQSSSSAGKSTLMDAILDFVPEEEKEKYSAMTGQSLFYMPSTNLKNKVLAISEEEGAERAKYALKILQSEKKISIASAMKDPTTGRTVTEEYSVEGPVVIFLTTTNLEIDEELENRCLILTVNEGREQTRTILEIQRELETLEGIVKKRDKDKILKLHKNVQRVLRPLVVVNPYAKELKFPDTKLRMRRDQKKYLTLIKSIALLNQYQREKKMGRDENGASFEYIEVTREDLELGSILASKILGRTLEELTPQTKEVLYSLHTMVEQESEEQTISKSEVRFTRRDIRERPGMSDTRLRVHLKRLEELEYLIVRSGRQGQIAEYELLYDGEGKEGEEFALGLSFRREEPMGETNTQTQEVSLSQKAAGFLEGNGLLSWKEVLGLAKKEEVRELA</sequence>